<comment type="caution">
    <text evidence="5">The sequence shown here is derived from an EMBL/GenBank/DDBJ whole genome shotgun (WGS) entry which is preliminary data.</text>
</comment>
<evidence type="ECO:0000313" key="6">
    <source>
        <dbReference type="Proteomes" id="UP000033722"/>
    </source>
</evidence>
<keyword evidence="1" id="KW-0547">Nucleotide-binding</keyword>
<dbReference type="EMBL" id="LAOD01000016">
    <property type="protein sequence ID" value="KJV86056.1"/>
    <property type="molecule type" value="Genomic_DNA"/>
</dbReference>
<name>A0A0F3Q1P2_ANAPH</name>
<dbReference type="SUPFAM" id="SSF52540">
    <property type="entry name" value="P-loop containing nucleoside triphosphate hydrolases"/>
    <property type="match status" value="1"/>
</dbReference>
<dbReference type="Proteomes" id="UP000033722">
    <property type="component" value="Unassembled WGS sequence"/>
</dbReference>
<gene>
    <name evidence="5" type="ORF">APHCRT_0682</name>
</gene>
<dbReference type="InterPro" id="IPR000432">
    <property type="entry name" value="DNA_mismatch_repair_MutS_C"/>
</dbReference>
<dbReference type="PANTHER" id="PTHR11361">
    <property type="entry name" value="DNA MISMATCH REPAIR PROTEIN MUTS FAMILY MEMBER"/>
    <property type="match status" value="1"/>
</dbReference>
<accession>A0A0F3Q1P2</accession>
<evidence type="ECO:0000256" key="1">
    <source>
        <dbReference type="ARBA" id="ARBA00022741"/>
    </source>
</evidence>
<evidence type="ECO:0000256" key="2">
    <source>
        <dbReference type="ARBA" id="ARBA00022840"/>
    </source>
</evidence>
<dbReference type="SUPFAM" id="SSF48334">
    <property type="entry name" value="DNA repair protein MutS, domain III"/>
    <property type="match status" value="1"/>
</dbReference>
<dbReference type="InterPro" id="IPR036187">
    <property type="entry name" value="DNA_mismatch_repair_MutS_sf"/>
</dbReference>
<keyword evidence="2" id="KW-0067">ATP-binding</keyword>
<dbReference type="GO" id="GO:0005829">
    <property type="term" value="C:cytosol"/>
    <property type="evidence" value="ECO:0007669"/>
    <property type="project" value="TreeGrafter"/>
</dbReference>
<dbReference type="GO" id="GO:0030983">
    <property type="term" value="F:mismatched DNA binding"/>
    <property type="evidence" value="ECO:0007669"/>
    <property type="project" value="InterPro"/>
</dbReference>
<dbReference type="InterPro" id="IPR027417">
    <property type="entry name" value="P-loop_NTPase"/>
</dbReference>
<protein>
    <submittedName>
        <fullName evidence="5">MutS domain V family protein</fullName>
    </submittedName>
</protein>
<organism evidence="5 6">
    <name type="scientific">Anaplasma phagocytophilum str. CRT53-1</name>
    <dbReference type="NCBI Taxonomy" id="1359157"/>
    <lineage>
        <taxon>Bacteria</taxon>
        <taxon>Pseudomonadati</taxon>
        <taxon>Pseudomonadota</taxon>
        <taxon>Alphaproteobacteria</taxon>
        <taxon>Rickettsiales</taxon>
        <taxon>Anaplasmataceae</taxon>
        <taxon>Anaplasma</taxon>
        <taxon>phagocytophilum group</taxon>
    </lineage>
</organism>
<evidence type="ECO:0000256" key="3">
    <source>
        <dbReference type="ARBA" id="ARBA00023125"/>
    </source>
</evidence>
<dbReference type="Gene3D" id="3.40.50.300">
    <property type="entry name" value="P-loop containing nucleotide triphosphate hydrolases"/>
    <property type="match status" value="1"/>
</dbReference>
<dbReference type="GO" id="GO:0005524">
    <property type="term" value="F:ATP binding"/>
    <property type="evidence" value="ECO:0007669"/>
    <property type="project" value="UniProtKB-KW"/>
</dbReference>
<evidence type="ECO:0000259" key="4">
    <source>
        <dbReference type="PROSITE" id="PS00486"/>
    </source>
</evidence>
<dbReference type="GO" id="GO:0006298">
    <property type="term" value="P:mismatch repair"/>
    <property type="evidence" value="ECO:0007669"/>
    <property type="project" value="InterPro"/>
</dbReference>
<dbReference type="GO" id="GO:0140664">
    <property type="term" value="F:ATP-dependent DNA damage sensor activity"/>
    <property type="evidence" value="ECO:0007669"/>
    <property type="project" value="InterPro"/>
</dbReference>
<dbReference type="PANTHER" id="PTHR11361:SF34">
    <property type="entry name" value="DNA MISMATCH REPAIR PROTEIN MSH1, MITOCHONDRIAL"/>
    <property type="match status" value="1"/>
</dbReference>
<dbReference type="SMART" id="SM00534">
    <property type="entry name" value="MUTSac"/>
    <property type="match status" value="1"/>
</dbReference>
<dbReference type="InterPro" id="IPR045076">
    <property type="entry name" value="MutS"/>
</dbReference>
<reference evidence="5 6" key="1">
    <citation type="submission" date="2015-01" db="EMBL/GenBank/DDBJ databases">
        <title>Genome Sequencing of Rickettsiales.</title>
        <authorList>
            <person name="Daugherty S.C."/>
            <person name="Su Q."/>
            <person name="Abolude K."/>
            <person name="Beier-Sexton M."/>
            <person name="Carlyon J.A."/>
            <person name="Carter R."/>
            <person name="Day N.P."/>
            <person name="Dumler S.J."/>
            <person name="Dyachenko V."/>
            <person name="Godinez A."/>
            <person name="Kurtti T.J."/>
            <person name="Lichay M."/>
            <person name="Mullins K.E."/>
            <person name="Ott S."/>
            <person name="Pappas-Brown V."/>
            <person name="Paris D.H."/>
            <person name="Patel P."/>
            <person name="Richards A.L."/>
            <person name="Sadzewicz L."/>
            <person name="Sears K."/>
            <person name="Seidman D."/>
            <person name="Sengamalay N."/>
            <person name="Stenos J."/>
            <person name="Tallon L.J."/>
            <person name="Vincent G."/>
            <person name="Fraser C.M."/>
            <person name="Munderloh U."/>
            <person name="Dunning-Hotopp J.C."/>
        </authorList>
    </citation>
    <scope>NUCLEOTIDE SEQUENCE [LARGE SCALE GENOMIC DNA]</scope>
    <source>
        <strain evidence="5 6">CRT53-1</strain>
    </source>
</reference>
<dbReference type="AlphaFoldDB" id="A0A0F3Q1P2"/>
<proteinExistence type="predicted"/>
<evidence type="ECO:0000313" key="5">
    <source>
        <dbReference type="EMBL" id="KJV86056.1"/>
    </source>
</evidence>
<dbReference type="PATRIC" id="fig|1359157.3.peg.363"/>
<dbReference type="Pfam" id="PF00488">
    <property type="entry name" value="MutS_V"/>
    <property type="match status" value="1"/>
</dbReference>
<feature type="domain" description="DNA mismatch repair proteins mutS family" evidence="4">
    <location>
        <begin position="215"/>
        <end position="231"/>
    </location>
</feature>
<sequence length="269" mass="29225">MTVTLPYRQRNSKSQNTRNTELNKEICFAVINSTTCCREERIVSAQSESADLEAQIFKGLCSRIADECQDIGLAAEAVAELDVLTTLAEVAVENNYVRPIVDDSKQFKIVRGRHPVVEVGTDFIANDCDLSEGNSMSLITGPNMAGKSTFLRQNALIAVLAHIGSFVPAEHAHIGVIDKIFSRVGASDNIALGHSTFMVEMVETAAILNQATSKSLVILDEIGRGTAINDGLSIALAAIEHIHDVTKSRAICATHYHELPKLSSHFVYM</sequence>
<keyword evidence="3" id="KW-0238">DNA-binding</keyword>
<dbReference type="PROSITE" id="PS00486">
    <property type="entry name" value="DNA_MISMATCH_REPAIR_2"/>
    <property type="match status" value="1"/>
</dbReference>